<organism evidence="2 3">
    <name type="scientific">Cercospora beticola</name>
    <name type="common">Sugarbeet leaf spot fungus</name>
    <dbReference type="NCBI Taxonomy" id="122368"/>
    <lineage>
        <taxon>Eukaryota</taxon>
        <taxon>Fungi</taxon>
        <taxon>Dikarya</taxon>
        <taxon>Ascomycota</taxon>
        <taxon>Pezizomycotina</taxon>
        <taxon>Dothideomycetes</taxon>
        <taxon>Dothideomycetidae</taxon>
        <taxon>Mycosphaerellales</taxon>
        <taxon>Mycosphaerellaceae</taxon>
        <taxon>Cercospora</taxon>
    </lineage>
</organism>
<sequence length="283" mass="31827">MSQLPLCRMPTSASKSQFIQVSTEYKPAPTEEIHELKTSLPVQRSAANPRHARRNRSSRRPWWKILPMQFFCLAWTGPIIYLLFLNAKHHVVGASAWCPKHDCWVDAFNNQSSMVQSSIAALAVRSRNLNNILQYVAKILELWFSVIAAALMYLMVMRVAQSRYGSPVRHLTLPIEFSNLLAVFDGGLYQDMFSEFYWTVVVVASIFMGILVNLMGPATATLILPTLEWVETDRISQGYFYSINTNVRIGEGEGDLGPSSFVLSDSGCSIDDLALGRYSYATQ</sequence>
<dbReference type="GeneID" id="90644341"/>
<keyword evidence="1" id="KW-1133">Transmembrane helix</keyword>
<feature type="transmembrane region" description="Helical" evidence="1">
    <location>
        <begin position="62"/>
        <end position="84"/>
    </location>
</feature>
<feature type="transmembrane region" description="Helical" evidence="1">
    <location>
        <begin position="135"/>
        <end position="156"/>
    </location>
</feature>
<accession>A0ABZ0NSN3</accession>
<name>A0ABZ0NSN3_CERBT</name>
<feature type="transmembrane region" description="Helical" evidence="1">
    <location>
        <begin position="196"/>
        <end position="215"/>
    </location>
</feature>
<reference evidence="2 3" key="1">
    <citation type="submission" date="2023-09" db="EMBL/GenBank/DDBJ databases">
        <title>Complete-Gapless Cercospora beticola genome.</title>
        <authorList>
            <person name="Wyatt N.A."/>
            <person name="Spanner R.E."/>
            <person name="Bolton M.D."/>
        </authorList>
    </citation>
    <scope>NUCLEOTIDE SEQUENCE [LARGE SCALE GENOMIC DNA]</scope>
    <source>
        <strain evidence="2">Cb09-40</strain>
    </source>
</reference>
<gene>
    <name evidence="2" type="ORF">RHO25_007113</name>
</gene>
<evidence type="ECO:0000256" key="1">
    <source>
        <dbReference type="SAM" id="Phobius"/>
    </source>
</evidence>
<keyword evidence="3" id="KW-1185">Reference proteome</keyword>
<dbReference type="EMBL" id="CP134187">
    <property type="protein sequence ID" value="WPB02477.1"/>
    <property type="molecule type" value="Genomic_DNA"/>
</dbReference>
<evidence type="ECO:0000313" key="2">
    <source>
        <dbReference type="EMBL" id="WPB02477.1"/>
    </source>
</evidence>
<protein>
    <submittedName>
        <fullName evidence="2">Uncharacterized protein</fullName>
    </submittedName>
</protein>
<dbReference type="RefSeq" id="XP_065458965.1">
    <property type="nucleotide sequence ID" value="XM_065602893.1"/>
</dbReference>
<proteinExistence type="predicted"/>
<dbReference type="Proteomes" id="UP001302367">
    <property type="component" value="Chromosome 4"/>
</dbReference>
<keyword evidence="1" id="KW-0812">Transmembrane</keyword>
<keyword evidence="1" id="KW-0472">Membrane</keyword>
<evidence type="ECO:0000313" key="3">
    <source>
        <dbReference type="Proteomes" id="UP001302367"/>
    </source>
</evidence>